<dbReference type="Proteomes" id="UP001596408">
    <property type="component" value="Unassembled WGS sequence"/>
</dbReference>
<dbReference type="AlphaFoldDB" id="A0ABD5TY47"/>
<keyword evidence="4" id="KW-1185">Reference proteome</keyword>
<sequence>MEVCGYEFETVGRLDPDRTDAGVVAVETPQPEYEASDERAVHRAGWGPFCRFEVTDPRASRPGVYLVTVDDEAVYVGEAADVGDRFSEAYGDVSPADCFEGGAERVCRVNTNVFHAARAGGDVHVHLHSTADFEGSNEENEALRRIIRGDLLSAFDAAWNRDDGESAANAAVAVDGQRPSGRRGSLGDDAAEATANAATEAIDAASNRGAAGDPTANDAAAESNREGAVRRGSPPSGKYGPLYDYLAGHEFDRVRLSFAELEVVLGAPVPASARNWRQWWTNSEESHPHARSWLRAGYEVASLSLPDELVVFERRPRGRGFGATETVGDD</sequence>
<accession>A0ABD5TY47</accession>
<gene>
    <name evidence="3" type="ORF">ACFQEV_05145</name>
</gene>
<evidence type="ECO:0000313" key="4">
    <source>
        <dbReference type="Proteomes" id="UP001596408"/>
    </source>
</evidence>
<dbReference type="RefSeq" id="WP_379693219.1">
    <property type="nucleotide sequence ID" value="NZ_JBHSXH010000009.1"/>
</dbReference>
<feature type="domain" description="DUF7662" evidence="2">
    <location>
        <begin position="239"/>
        <end position="313"/>
    </location>
</feature>
<dbReference type="EMBL" id="JBHSXH010000009">
    <property type="protein sequence ID" value="MFC6824382.1"/>
    <property type="molecule type" value="Genomic_DNA"/>
</dbReference>
<evidence type="ECO:0000256" key="1">
    <source>
        <dbReference type="SAM" id="MobiDB-lite"/>
    </source>
</evidence>
<feature type="region of interest" description="Disordered" evidence="1">
    <location>
        <begin position="171"/>
        <end position="235"/>
    </location>
</feature>
<evidence type="ECO:0000313" key="3">
    <source>
        <dbReference type="EMBL" id="MFC6824382.1"/>
    </source>
</evidence>
<protein>
    <submittedName>
        <fullName evidence="3">GIY-YIG nuclease family protein</fullName>
    </submittedName>
</protein>
<comment type="caution">
    <text evidence="3">The sequence shown here is derived from an EMBL/GenBank/DDBJ whole genome shotgun (WGS) entry which is preliminary data.</text>
</comment>
<dbReference type="InterPro" id="IPR056079">
    <property type="entry name" value="DUF7662"/>
</dbReference>
<dbReference type="Pfam" id="PF24698">
    <property type="entry name" value="DUF7662"/>
    <property type="match status" value="1"/>
</dbReference>
<organism evidence="3 4">
    <name type="scientific">Halopelagius fulvigenes</name>
    <dbReference type="NCBI Taxonomy" id="1198324"/>
    <lineage>
        <taxon>Archaea</taxon>
        <taxon>Methanobacteriati</taxon>
        <taxon>Methanobacteriota</taxon>
        <taxon>Stenosarchaea group</taxon>
        <taxon>Halobacteria</taxon>
        <taxon>Halobacteriales</taxon>
        <taxon>Haloferacaceae</taxon>
    </lineage>
</organism>
<feature type="compositionally biased region" description="Low complexity" evidence="1">
    <location>
        <begin position="192"/>
        <end position="221"/>
    </location>
</feature>
<evidence type="ECO:0000259" key="2">
    <source>
        <dbReference type="Pfam" id="PF24698"/>
    </source>
</evidence>
<reference evidence="3 4" key="1">
    <citation type="journal article" date="2019" name="Int. J. Syst. Evol. Microbiol.">
        <title>The Global Catalogue of Microorganisms (GCM) 10K type strain sequencing project: providing services to taxonomists for standard genome sequencing and annotation.</title>
        <authorList>
            <consortium name="The Broad Institute Genomics Platform"/>
            <consortium name="The Broad Institute Genome Sequencing Center for Infectious Disease"/>
            <person name="Wu L."/>
            <person name="Ma J."/>
        </authorList>
    </citation>
    <scope>NUCLEOTIDE SEQUENCE [LARGE SCALE GENOMIC DNA]</scope>
    <source>
        <strain evidence="3 4">YIM 94188</strain>
    </source>
</reference>
<name>A0ABD5TY47_9EURY</name>
<proteinExistence type="predicted"/>